<reference evidence="1 2" key="1">
    <citation type="submission" date="2017-04" db="EMBL/GenBank/DDBJ databases">
        <authorList>
            <person name="Afonso C.L."/>
            <person name="Miller P.J."/>
            <person name="Scott M.A."/>
            <person name="Spackman E."/>
            <person name="Goraichik I."/>
            <person name="Dimitrov K.M."/>
            <person name="Suarez D.L."/>
            <person name="Swayne D.E."/>
        </authorList>
    </citation>
    <scope>NUCLEOTIDE SEQUENCE [LARGE SCALE GENOMIC DNA]</scope>
    <source>
        <strain evidence="2">XA(T)</strain>
        <plasmid evidence="2">Plasmid unnamed1</plasmid>
    </source>
</reference>
<dbReference type="KEGG" id="cphy:B5808_19815"/>
<keyword evidence="2" id="KW-1185">Reference proteome</keyword>
<evidence type="ECO:0000313" key="2">
    <source>
        <dbReference type="Proteomes" id="UP000192775"/>
    </source>
</evidence>
<sequence>MGRLWLWGVLVVPTLAYAFAWLSLPIDFGAPGPMDPGRFVGPRVTAAVGLACGVACTVAIWVVVMRNKNLPFAFWPLSSPLITAGLGTVGMYTVGIYPAFQL</sequence>
<geneLocation type="plasmid" evidence="1">
    <name>unnamed1</name>
</geneLocation>
<organism evidence="1 2">
    <name type="scientific">Cnuibacter physcomitrellae</name>
    <dbReference type="NCBI Taxonomy" id="1619308"/>
    <lineage>
        <taxon>Bacteria</taxon>
        <taxon>Bacillati</taxon>
        <taxon>Actinomycetota</taxon>
        <taxon>Actinomycetes</taxon>
        <taxon>Micrococcales</taxon>
        <taxon>Microbacteriaceae</taxon>
        <taxon>Cnuibacter</taxon>
    </lineage>
</organism>
<name>A0A1X9LTI3_9MICO</name>
<dbReference type="Proteomes" id="UP000192775">
    <property type="component" value="Plasmid unnamed1"/>
</dbReference>
<protein>
    <submittedName>
        <fullName evidence="1">Uncharacterized protein</fullName>
    </submittedName>
</protein>
<keyword evidence="1" id="KW-0614">Plasmid</keyword>
<dbReference type="AlphaFoldDB" id="A0A1X9LTI3"/>
<proteinExistence type="predicted"/>
<dbReference type="EMBL" id="CP020716">
    <property type="protein sequence ID" value="ARJ07628.1"/>
    <property type="molecule type" value="Genomic_DNA"/>
</dbReference>
<accession>A0A1X9LTI3</accession>
<evidence type="ECO:0000313" key="1">
    <source>
        <dbReference type="EMBL" id="ARJ07628.1"/>
    </source>
</evidence>
<gene>
    <name evidence="1" type="ORF">B5808_19815</name>
</gene>